<feature type="transmembrane region" description="Helical" evidence="11">
    <location>
        <begin position="182"/>
        <end position="205"/>
    </location>
</feature>
<comment type="caution">
    <text evidence="13">The sequence shown here is derived from an EMBL/GenBank/DDBJ whole genome shotgun (WGS) entry which is preliminary data.</text>
</comment>
<dbReference type="Pfam" id="PF02163">
    <property type="entry name" value="Peptidase_M50"/>
    <property type="match status" value="1"/>
</dbReference>
<proteinExistence type="inferred from homology"/>
<feature type="compositionally biased region" description="Pro residues" evidence="10">
    <location>
        <begin position="13"/>
        <end position="24"/>
    </location>
</feature>
<feature type="transmembrane region" description="Helical" evidence="11">
    <location>
        <begin position="339"/>
        <end position="358"/>
    </location>
</feature>
<dbReference type="GO" id="GO:0016020">
    <property type="term" value="C:membrane"/>
    <property type="evidence" value="ECO:0007669"/>
    <property type="project" value="UniProtKB-SubCell"/>
</dbReference>
<evidence type="ECO:0000259" key="12">
    <source>
        <dbReference type="Pfam" id="PF02163"/>
    </source>
</evidence>
<feature type="region of interest" description="Disordered" evidence="10">
    <location>
        <begin position="1"/>
        <end position="33"/>
    </location>
</feature>
<feature type="transmembrane region" description="Helical" evidence="11">
    <location>
        <begin position="57"/>
        <end position="76"/>
    </location>
</feature>
<evidence type="ECO:0000256" key="1">
    <source>
        <dbReference type="ARBA" id="ARBA00001947"/>
    </source>
</evidence>
<evidence type="ECO:0000256" key="5">
    <source>
        <dbReference type="ARBA" id="ARBA00022692"/>
    </source>
</evidence>
<keyword evidence="7" id="KW-0809">Transit peptide</keyword>
<dbReference type="PANTHER" id="PTHR31412">
    <property type="entry name" value="ZINC METALLOPROTEASE EGY1"/>
    <property type="match status" value="1"/>
</dbReference>
<feature type="domain" description="Peptidase M50" evidence="12">
    <location>
        <begin position="124"/>
        <end position="284"/>
    </location>
</feature>
<feature type="compositionally biased region" description="Basic and acidic residues" evidence="10">
    <location>
        <begin position="1"/>
        <end position="11"/>
    </location>
</feature>
<feature type="transmembrane region" description="Helical" evidence="11">
    <location>
        <begin position="121"/>
        <end position="142"/>
    </location>
</feature>
<evidence type="ECO:0000256" key="8">
    <source>
        <dbReference type="ARBA" id="ARBA00022989"/>
    </source>
</evidence>
<evidence type="ECO:0000313" key="13">
    <source>
        <dbReference type="EMBL" id="PQO46569.1"/>
    </source>
</evidence>
<dbReference type="GO" id="GO:0006508">
    <property type="term" value="P:proteolysis"/>
    <property type="evidence" value="ECO:0007669"/>
    <property type="project" value="UniProtKB-KW"/>
</dbReference>
<reference evidence="13 14" key="1">
    <citation type="submission" date="2018-02" db="EMBL/GenBank/DDBJ databases">
        <title>Comparative genomes isolates from brazilian mangrove.</title>
        <authorList>
            <person name="Araujo J.E."/>
            <person name="Taketani R.G."/>
            <person name="Silva M.C.P."/>
            <person name="Loureco M.V."/>
            <person name="Andreote F.D."/>
        </authorList>
    </citation>
    <scope>NUCLEOTIDE SEQUENCE [LARGE SCALE GENOMIC DNA]</scope>
    <source>
        <strain evidence="13 14">Nap-Phe MGV</strain>
    </source>
</reference>
<evidence type="ECO:0000313" key="14">
    <source>
        <dbReference type="Proteomes" id="UP000237819"/>
    </source>
</evidence>
<gene>
    <name evidence="13" type="ORF">C5Y93_08850</name>
</gene>
<comment type="similarity">
    <text evidence="3">Belongs to the peptidase M50B family.</text>
</comment>
<accession>A0A2S8GQ65</accession>
<keyword evidence="9 11" id="KW-0472">Membrane</keyword>
<evidence type="ECO:0000256" key="6">
    <source>
        <dbReference type="ARBA" id="ARBA00022801"/>
    </source>
</evidence>
<keyword evidence="8 11" id="KW-1133">Transmembrane helix</keyword>
<dbReference type="GO" id="GO:0008233">
    <property type="term" value="F:peptidase activity"/>
    <property type="evidence" value="ECO:0007669"/>
    <property type="project" value="UniProtKB-KW"/>
</dbReference>
<comment type="subcellular location">
    <subcellularLocation>
        <location evidence="2">Membrane</location>
        <topology evidence="2">Multi-pass membrane protein</topology>
    </subcellularLocation>
</comment>
<evidence type="ECO:0000256" key="2">
    <source>
        <dbReference type="ARBA" id="ARBA00004141"/>
    </source>
</evidence>
<feature type="transmembrane region" description="Helical" evidence="11">
    <location>
        <begin position="294"/>
        <end position="319"/>
    </location>
</feature>
<evidence type="ECO:0000256" key="10">
    <source>
        <dbReference type="SAM" id="MobiDB-lite"/>
    </source>
</evidence>
<keyword evidence="5 11" id="KW-0812">Transmembrane</keyword>
<dbReference type="EMBL" id="PUHZ01000009">
    <property type="protein sequence ID" value="PQO46569.1"/>
    <property type="molecule type" value="Genomic_DNA"/>
</dbReference>
<protein>
    <recommendedName>
        <fullName evidence="12">Peptidase M50 domain-containing protein</fullName>
    </recommendedName>
</protein>
<evidence type="ECO:0000256" key="9">
    <source>
        <dbReference type="ARBA" id="ARBA00023136"/>
    </source>
</evidence>
<feature type="transmembrane region" description="Helical" evidence="11">
    <location>
        <begin position="252"/>
        <end position="273"/>
    </location>
</feature>
<evidence type="ECO:0000256" key="4">
    <source>
        <dbReference type="ARBA" id="ARBA00022670"/>
    </source>
</evidence>
<keyword evidence="6" id="KW-0378">Hydrolase</keyword>
<feature type="transmembrane region" description="Helical" evidence="11">
    <location>
        <begin position="154"/>
        <end position="175"/>
    </location>
</feature>
<evidence type="ECO:0000256" key="3">
    <source>
        <dbReference type="ARBA" id="ARBA00007931"/>
    </source>
</evidence>
<organism evidence="13 14">
    <name type="scientific">Blastopirellula marina</name>
    <dbReference type="NCBI Taxonomy" id="124"/>
    <lineage>
        <taxon>Bacteria</taxon>
        <taxon>Pseudomonadati</taxon>
        <taxon>Planctomycetota</taxon>
        <taxon>Planctomycetia</taxon>
        <taxon>Pirellulales</taxon>
        <taxon>Pirellulaceae</taxon>
        <taxon>Blastopirellula</taxon>
    </lineage>
</organism>
<keyword evidence="4" id="KW-0645">Protease</keyword>
<dbReference type="InterPro" id="IPR044838">
    <property type="entry name" value="EGY1-like"/>
</dbReference>
<evidence type="ECO:0000256" key="7">
    <source>
        <dbReference type="ARBA" id="ARBA00022946"/>
    </source>
</evidence>
<dbReference type="AlphaFoldDB" id="A0A2S8GQ65"/>
<name>A0A2S8GQ65_9BACT</name>
<dbReference type="CDD" id="cd06160">
    <property type="entry name" value="S2P-M50_like_2"/>
    <property type="match status" value="1"/>
</dbReference>
<comment type="cofactor">
    <cofactor evidence="1">
        <name>Zn(2+)</name>
        <dbReference type="ChEBI" id="CHEBI:29105"/>
    </cofactor>
</comment>
<sequence length="359" mass="39848">MNESMESRADEQPPSPDLPSPAPSQLPAEVDSVELSPQSQRYAQLHSATPPARKRRIWLPILLFLATCASTFWVGAVDWNPFDAMIWGTGSVAAPFDPRLSDPAIEFRRELIRSFSGWKNGLYYMLAMLGILFAHEMGHFIMAVRYRVPASLPYFIPIPFSPIGTFGAVIGMDGLRADRKQLFDIGLAGPLAGLVVAIPVLYYGVREMDLTTPGTGLFKLDLPIGLEWMMQWMNVPGYHAGMYIDQSQLNPLFMAGWVGLLVTGLNMIPVSQLDGGHVTYTMFGTKAHWIARGFLVVAILFIVYAEAYNWSLMLILIILMRPDHPPTSNDSVPIGWFRYALGIASLSIPILCFPPMAIQ</sequence>
<dbReference type="Proteomes" id="UP000237819">
    <property type="component" value="Unassembled WGS sequence"/>
</dbReference>
<evidence type="ECO:0000256" key="11">
    <source>
        <dbReference type="SAM" id="Phobius"/>
    </source>
</evidence>
<dbReference type="PANTHER" id="PTHR31412:SF0">
    <property type="entry name" value="ZINC METALLOPROTEASE EGY1, CHLOROPLASTIC-RELATED"/>
    <property type="match status" value="1"/>
</dbReference>
<dbReference type="InterPro" id="IPR008915">
    <property type="entry name" value="Peptidase_M50"/>
</dbReference>